<protein>
    <submittedName>
        <fullName evidence="1">Uncharacterized protein</fullName>
    </submittedName>
</protein>
<organism evidence="1 2">
    <name type="scientific">Reichenbachiella agariperforans</name>
    <dbReference type="NCBI Taxonomy" id="156994"/>
    <lineage>
        <taxon>Bacteria</taxon>
        <taxon>Pseudomonadati</taxon>
        <taxon>Bacteroidota</taxon>
        <taxon>Cytophagia</taxon>
        <taxon>Cytophagales</taxon>
        <taxon>Reichenbachiellaceae</taxon>
        <taxon>Reichenbachiella</taxon>
    </lineage>
</organism>
<dbReference type="AlphaFoldDB" id="A0A1M6W4F1"/>
<sequence>MTFLPILGVVYCVMVIALANTPIHYHFKKNLRTVKGGYGHMHSRIEEINTLDSIDILVVGSSHAYRGFDPRLIHVNNHSIFNLGSSSQTPIQTGQLLKTYVPKLNPKVILYEVFPATFSSDGVEASLDLLSNAKIDFEALKMAVKVGDIRTYNALIICAFDQILNLNNNFKEPNSKKGDQYISGGYVQKEFKTFSSPDTIKHVNWEIEHRQLNAFIENIKHLKQRNIKTILVFAPISEKLYSDIENLAYYDSLYRSIGDNYLNFNTMHLGLNDSLHYYDLHHLNQNGVEVFNQQLTQELEQLIY</sequence>
<proteinExistence type="predicted"/>
<evidence type="ECO:0000313" key="2">
    <source>
        <dbReference type="Proteomes" id="UP000184474"/>
    </source>
</evidence>
<evidence type="ECO:0000313" key="1">
    <source>
        <dbReference type="EMBL" id="SHK88597.1"/>
    </source>
</evidence>
<gene>
    <name evidence="1" type="ORF">SAMN04488028_110121</name>
</gene>
<dbReference type="EMBL" id="FRAA01000010">
    <property type="protein sequence ID" value="SHK88597.1"/>
    <property type="molecule type" value="Genomic_DNA"/>
</dbReference>
<dbReference type="STRING" id="156994.SAMN04488028_110121"/>
<accession>A0A1M6W4F1</accession>
<dbReference type="Proteomes" id="UP000184474">
    <property type="component" value="Unassembled WGS sequence"/>
</dbReference>
<keyword evidence="2" id="KW-1185">Reference proteome</keyword>
<reference evidence="2" key="1">
    <citation type="submission" date="2016-11" db="EMBL/GenBank/DDBJ databases">
        <authorList>
            <person name="Varghese N."/>
            <person name="Submissions S."/>
        </authorList>
    </citation>
    <scope>NUCLEOTIDE SEQUENCE [LARGE SCALE GENOMIC DNA]</scope>
    <source>
        <strain evidence="2">DSM 26134</strain>
    </source>
</reference>
<name>A0A1M6W4F1_REIAG</name>
<dbReference type="SUPFAM" id="SSF52266">
    <property type="entry name" value="SGNH hydrolase"/>
    <property type="match status" value="1"/>
</dbReference>